<organism evidence="1 2">
    <name type="scientific">Podospora australis</name>
    <dbReference type="NCBI Taxonomy" id="1536484"/>
    <lineage>
        <taxon>Eukaryota</taxon>
        <taxon>Fungi</taxon>
        <taxon>Dikarya</taxon>
        <taxon>Ascomycota</taxon>
        <taxon>Pezizomycotina</taxon>
        <taxon>Sordariomycetes</taxon>
        <taxon>Sordariomycetidae</taxon>
        <taxon>Sordariales</taxon>
        <taxon>Podosporaceae</taxon>
        <taxon>Podospora</taxon>
    </lineage>
</organism>
<reference evidence="1" key="1">
    <citation type="journal article" date="2023" name="Mol. Phylogenet. Evol.">
        <title>Genome-scale phylogeny and comparative genomics of the fungal order Sordariales.</title>
        <authorList>
            <person name="Hensen N."/>
            <person name="Bonometti L."/>
            <person name="Westerberg I."/>
            <person name="Brannstrom I.O."/>
            <person name="Guillou S."/>
            <person name="Cros-Aarteil S."/>
            <person name="Calhoun S."/>
            <person name="Haridas S."/>
            <person name="Kuo A."/>
            <person name="Mondo S."/>
            <person name="Pangilinan J."/>
            <person name="Riley R."/>
            <person name="LaButti K."/>
            <person name="Andreopoulos B."/>
            <person name="Lipzen A."/>
            <person name="Chen C."/>
            <person name="Yan M."/>
            <person name="Daum C."/>
            <person name="Ng V."/>
            <person name="Clum A."/>
            <person name="Steindorff A."/>
            <person name="Ohm R.A."/>
            <person name="Martin F."/>
            <person name="Silar P."/>
            <person name="Natvig D.O."/>
            <person name="Lalanne C."/>
            <person name="Gautier V."/>
            <person name="Ament-Velasquez S.L."/>
            <person name="Kruys A."/>
            <person name="Hutchinson M.I."/>
            <person name="Powell A.J."/>
            <person name="Barry K."/>
            <person name="Miller A.N."/>
            <person name="Grigoriev I.V."/>
            <person name="Debuchy R."/>
            <person name="Gladieux P."/>
            <person name="Hiltunen Thoren M."/>
            <person name="Johannesson H."/>
        </authorList>
    </citation>
    <scope>NUCLEOTIDE SEQUENCE</scope>
    <source>
        <strain evidence="1">PSN309</strain>
    </source>
</reference>
<comment type="caution">
    <text evidence="1">The sequence shown here is derived from an EMBL/GenBank/DDBJ whole genome shotgun (WGS) entry which is preliminary data.</text>
</comment>
<accession>A0AAN6WN76</accession>
<evidence type="ECO:0000313" key="2">
    <source>
        <dbReference type="Proteomes" id="UP001302126"/>
    </source>
</evidence>
<protein>
    <recommendedName>
        <fullName evidence="3">Heterokaryon incompatibility domain-containing protein</fullName>
    </recommendedName>
</protein>
<evidence type="ECO:0008006" key="3">
    <source>
        <dbReference type="Google" id="ProtNLM"/>
    </source>
</evidence>
<gene>
    <name evidence="1" type="ORF">QBC35DRAFT_456482</name>
</gene>
<name>A0AAN6WN76_9PEZI</name>
<dbReference type="AlphaFoldDB" id="A0AAN6WN76"/>
<sequence>MDGRAGFPKSDFESVTNNELRYWKVENVQAVLQKLQATSGEIRSQKLVSFGIQLSTDDQIAGGGATHFVKPTWEQVQESSWSTYAIAEIYRKARHVIVLDAQVMRLDSVDEVDTPVVLCLEKWRTRIWTFQEIKLATDAIFVAGKGFVNFWDLISVLKTKAIPEALARRPGQFMMLRSTFTCMAKTRNTTRIFRDVAYACATRIAGDRLDLARALFPTLSLEWSTSYTLDDGMKVIYEANKIDITLLPLMHGPPRAAYPGWAPATFSGVANAPVCDTFDYGTWTPGGMARRWLTARVSGLFQIPKFSFGYPRSESVDLSLQEAHENRSTGIESRLWIGSISNETIEQTPNVISLLENAVKNGTAYMLYKAPDSASLSLVALFVERFAMATDDEAWVYTTLGLAIPRENATPPIPPAEETQWLLLHENPTTEIGKPMSEQNYLLERRTLNT</sequence>
<proteinExistence type="predicted"/>
<evidence type="ECO:0000313" key="1">
    <source>
        <dbReference type="EMBL" id="KAK4183242.1"/>
    </source>
</evidence>
<dbReference type="Proteomes" id="UP001302126">
    <property type="component" value="Unassembled WGS sequence"/>
</dbReference>
<keyword evidence="2" id="KW-1185">Reference proteome</keyword>
<dbReference type="EMBL" id="MU864564">
    <property type="protein sequence ID" value="KAK4183242.1"/>
    <property type="molecule type" value="Genomic_DNA"/>
</dbReference>
<reference evidence="1" key="2">
    <citation type="submission" date="2023-05" db="EMBL/GenBank/DDBJ databases">
        <authorList>
            <consortium name="Lawrence Berkeley National Laboratory"/>
            <person name="Steindorff A."/>
            <person name="Hensen N."/>
            <person name="Bonometti L."/>
            <person name="Westerberg I."/>
            <person name="Brannstrom I.O."/>
            <person name="Guillou S."/>
            <person name="Cros-Aarteil S."/>
            <person name="Calhoun S."/>
            <person name="Haridas S."/>
            <person name="Kuo A."/>
            <person name="Mondo S."/>
            <person name="Pangilinan J."/>
            <person name="Riley R."/>
            <person name="Labutti K."/>
            <person name="Andreopoulos B."/>
            <person name="Lipzen A."/>
            <person name="Chen C."/>
            <person name="Yanf M."/>
            <person name="Daum C."/>
            <person name="Ng V."/>
            <person name="Clum A."/>
            <person name="Ohm R."/>
            <person name="Martin F."/>
            <person name="Silar P."/>
            <person name="Natvig D."/>
            <person name="Lalanne C."/>
            <person name="Gautier V."/>
            <person name="Ament-Velasquez S.L."/>
            <person name="Kruys A."/>
            <person name="Hutchinson M.I."/>
            <person name="Powell A.J."/>
            <person name="Barry K."/>
            <person name="Miller A.N."/>
            <person name="Grigoriev I.V."/>
            <person name="Debuchy R."/>
            <person name="Gladieux P."/>
            <person name="Thoren M.H."/>
            <person name="Johannesson H."/>
        </authorList>
    </citation>
    <scope>NUCLEOTIDE SEQUENCE</scope>
    <source>
        <strain evidence="1">PSN309</strain>
    </source>
</reference>